<evidence type="ECO:0000256" key="2">
    <source>
        <dbReference type="ARBA" id="ARBA00022864"/>
    </source>
</evidence>
<dbReference type="Proteomes" id="UP001465755">
    <property type="component" value="Unassembled WGS sequence"/>
</dbReference>
<evidence type="ECO:0000256" key="1">
    <source>
        <dbReference type="ARBA" id="ARBA00022490"/>
    </source>
</evidence>
<comment type="subcellular location">
    <subcellularLocation>
        <location evidence="5">Cytoplasm</location>
        <location evidence="5">Cytosol</location>
    </subcellularLocation>
    <subcellularLocation>
        <location evidence="5">Nucleus</location>
    </subcellularLocation>
</comment>
<dbReference type="GO" id="GO:0043424">
    <property type="term" value="F:protein histidine kinase binding"/>
    <property type="evidence" value="ECO:0007669"/>
    <property type="project" value="UniProtKB-UniRule"/>
</dbReference>
<protein>
    <recommendedName>
        <fullName evidence="5">Histidine-containing phosphotransfer protein</fullName>
    </recommendedName>
</protein>
<keyword evidence="5" id="KW-0902">Two-component regulatory system</keyword>
<dbReference type="InterPro" id="IPR045871">
    <property type="entry name" value="AHP1-5/YPD1"/>
</dbReference>
<dbReference type="PANTHER" id="PTHR28242">
    <property type="entry name" value="PHOSPHORELAY INTERMEDIATE PROTEIN YPD1"/>
    <property type="match status" value="1"/>
</dbReference>
<evidence type="ECO:0000256" key="4">
    <source>
        <dbReference type="PROSITE-ProRule" id="PRU00110"/>
    </source>
</evidence>
<keyword evidence="4" id="KW-0597">Phosphoprotein</keyword>
<keyword evidence="2 5" id="KW-0932">Cytokinin signaling pathway</keyword>
<dbReference type="Pfam" id="PF01627">
    <property type="entry name" value="Hpt"/>
    <property type="match status" value="1"/>
</dbReference>
<feature type="domain" description="HPt" evidence="6">
    <location>
        <begin position="36"/>
        <end position="138"/>
    </location>
</feature>
<evidence type="ECO:0000256" key="3">
    <source>
        <dbReference type="ARBA" id="ARBA00023242"/>
    </source>
</evidence>
<dbReference type="AlphaFoldDB" id="A0AAW1NRV3"/>
<reference evidence="7 8" key="1">
    <citation type="journal article" date="2024" name="Nat. Commun.">
        <title>Phylogenomics reveals the evolutionary origins of lichenization in chlorophyte algae.</title>
        <authorList>
            <person name="Puginier C."/>
            <person name="Libourel C."/>
            <person name="Otte J."/>
            <person name="Skaloud P."/>
            <person name="Haon M."/>
            <person name="Grisel S."/>
            <person name="Petersen M."/>
            <person name="Berrin J.G."/>
            <person name="Delaux P.M."/>
            <person name="Dal Grande F."/>
            <person name="Keller J."/>
        </authorList>
    </citation>
    <scope>NUCLEOTIDE SEQUENCE [LARGE SCALE GENOMIC DNA]</scope>
    <source>
        <strain evidence="7 8">SAG 2036</strain>
    </source>
</reference>
<name>A0AAW1NRV3_9CHLO</name>
<dbReference type="PROSITE" id="PS50894">
    <property type="entry name" value="HPT"/>
    <property type="match status" value="1"/>
</dbReference>
<dbReference type="GO" id="GO:0005634">
    <property type="term" value="C:nucleus"/>
    <property type="evidence" value="ECO:0007669"/>
    <property type="project" value="UniProtKB-SubCell"/>
</dbReference>
<comment type="caution">
    <text evidence="7">The sequence shown here is derived from an EMBL/GenBank/DDBJ whole genome shotgun (WGS) entry which is preliminary data.</text>
</comment>
<evidence type="ECO:0000313" key="7">
    <source>
        <dbReference type="EMBL" id="KAK9791855.1"/>
    </source>
</evidence>
<comment type="domain">
    <text evidence="5">Histidine-containing phosphotransfer domain (HPt) contains an active histidine that mediates the phosphotransfer.</text>
</comment>
<dbReference type="GO" id="GO:0009927">
    <property type="term" value="F:histidine phosphotransfer kinase activity"/>
    <property type="evidence" value="ECO:0007669"/>
    <property type="project" value="UniProtKB-UniRule"/>
</dbReference>
<keyword evidence="3" id="KW-0539">Nucleus</keyword>
<dbReference type="FunFam" id="1.20.120.160:FF:000001">
    <property type="entry name" value="Histidine-containing phosphotransfer protein 1"/>
    <property type="match status" value="1"/>
</dbReference>
<dbReference type="GO" id="GO:0009736">
    <property type="term" value="P:cytokinin-activated signaling pathway"/>
    <property type="evidence" value="ECO:0007669"/>
    <property type="project" value="UniProtKB-KW"/>
</dbReference>
<keyword evidence="1" id="KW-0963">Cytoplasm</keyword>
<dbReference type="InterPro" id="IPR008207">
    <property type="entry name" value="Sig_transdc_His_kin_Hpt_dom"/>
</dbReference>
<evidence type="ECO:0000256" key="5">
    <source>
        <dbReference type="RuleBase" id="RU369004"/>
    </source>
</evidence>
<dbReference type="GO" id="GO:0000160">
    <property type="term" value="P:phosphorelay signal transduction system"/>
    <property type="evidence" value="ECO:0007669"/>
    <property type="project" value="UniProtKB-UniRule"/>
</dbReference>
<dbReference type="GO" id="GO:0005829">
    <property type="term" value="C:cytosol"/>
    <property type="evidence" value="ECO:0007669"/>
    <property type="project" value="UniProtKB-SubCell"/>
</dbReference>
<keyword evidence="8" id="KW-1185">Reference proteome</keyword>
<organism evidence="7 8">
    <name type="scientific">Symbiochloris irregularis</name>
    <dbReference type="NCBI Taxonomy" id="706552"/>
    <lineage>
        <taxon>Eukaryota</taxon>
        <taxon>Viridiplantae</taxon>
        <taxon>Chlorophyta</taxon>
        <taxon>core chlorophytes</taxon>
        <taxon>Trebouxiophyceae</taxon>
        <taxon>Trebouxiales</taxon>
        <taxon>Trebouxiaceae</taxon>
        <taxon>Symbiochloris</taxon>
    </lineage>
</organism>
<dbReference type="EMBL" id="JALJOQ010000170">
    <property type="protein sequence ID" value="KAK9791855.1"/>
    <property type="molecule type" value="Genomic_DNA"/>
</dbReference>
<feature type="modified residue" description="Phosphohistidine" evidence="4">
    <location>
        <position position="77"/>
    </location>
</feature>
<dbReference type="PANTHER" id="PTHR28242:SF52">
    <property type="entry name" value="PHOSPHORELAY INTERMEDIATE PROTEIN YPD1"/>
    <property type="match status" value="1"/>
</dbReference>
<dbReference type="SUPFAM" id="SSF47226">
    <property type="entry name" value="Histidine-containing phosphotransfer domain, HPT domain"/>
    <property type="match status" value="1"/>
</dbReference>
<dbReference type="Gene3D" id="1.20.120.160">
    <property type="entry name" value="HPT domain"/>
    <property type="match status" value="1"/>
</dbReference>
<accession>A0AAW1NRV3</accession>
<comment type="function">
    <text evidence="5">Functions as a two-component phosphorelay mediators between cytokinin sensor histidine kinases and response regulators (B-type ARRs). Plays an important role in propagating cytokinin signal transduction.</text>
</comment>
<proteinExistence type="predicted"/>
<gene>
    <name evidence="7" type="ORF">WJX73_005155</name>
</gene>
<evidence type="ECO:0000313" key="8">
    <source>
        <dbReference type="Proteomes" id="UP001465755"/>
    </source>
</evidence>
<dbReference type="InterPro" id="IPR036641">
    <property type="entry name" value="HPT_dom_sf"/>
</dbReference>
<sequence>MATQANRSEALLQQLTAEGLLDDQFTQLLQLQDESSPEFIDEVITLFIDDTTSKMQKLEGLLAQPQANFAEVDPVVHQLKGSSASFGAAAITQLTVQLREACQACNLHQCQACFMQIHAAFLHLSESLKQLQSMYAAGE</sequence>
<dbReference type="CDD" id="cd00088">
    <property type="entry name" value="HPT"/>
    <property type="match status" value="1"/>
</dbReference>
<evidence type="ECO:0000259" key="6">
    <source>
        <dbReference type="PROSITE" id="PS50894"/>
    </source>
</evidence>